<keyword evidence="2" id="KW-0539">Nucleus</keyword>
<feature type="region of interest" description="Disordered" evidence="3">
    <location>
        <begin position="80"/>
        <end position="113"/>
    </location>
</feature>
<dbReference type="Gene3D" id="1.10.20.10">
    <property type="entry name" value="Histone, subunit A"/>
    <property type="match status" value="1"/>
</dbReference>
<dbReference type="Pfam" id="PF00808">
    <property type="entry name" value="CBFD_NFYB_HMF"/>
    <property type="match status" value="1"/>
</dbReference>
<feature type="domain" description="Transcription factor CBF/NF-Y/archaeal histone" evidence="4">
    <location>
        <begin position="117"/>
        <end position="178"/>
    </location>
</feature>
<evidence type="ECO:0000256" key="2">
    <source>
        <dbReference type="ARBA" id="ARBA00023242"/>
    </source>
</evidence>
<evidence type="ECO:0000313" key="5">
    <source>
        <dbReference type="EMBL" id="MBW46022.1"/>
    </source>
</evidence>
<dbReference type="InterPro" id="IPR050568">
    <property type="entry name" value="Transcr_DNA_Rep_Reg"/>
</dbReference>
<comment type="subcellular location">
    <subcellularLocation>
        <location evidence="1">Nucleus</location>
    </subcellularLocation>
</comment>
<dbReference type="GO" id="GO:0006261">
    <property type="term" value="P:DNA-templated DNA replication"/>
    <property type="evidence" value="ECO:0007669"/>
    <property type="project" value="TreeGrafter"/>
</dbReference>
<dbReference type="PANTHER" id="PTHR10252">
    <property type="entry name" value="HISTONE-LIKE TRANSCRIPTION FACTOR CCAAT-RELATED"/>
    <property type="match status" value="1"/>
</dbReference>
<protein>
    <submittedName>
        <fullName evidence="5">Putative dna polymerase epsilon subunit 4</fullName>
    </submittedName>
</protein>
<organism evidence="5">
    <name type="scientific">Anopheles triannulatus</name>
    <dbReference type="NCBI Taxonomy" id="58253"/>
    <lineage>
        <taxon>Eukaryota</taxon>
        <taxon>Metazoa</taxon>
        <taxon>Ecdysozoa</taxon>
        <taxon>Arthropoda</taxon>
        <taxon>Hexapoda</taxon>
        <taxon>Insecta</taxon>
        <taxon>Pterygota</taxon>
        <taxon>Neoptera</taxon>
        <taxon>Endopterygota</taxon>
        <taxon>Diptera</taxon>
        <taxon>Nematocera</taxon>
        <taxon>Culicoidea</taxon>
        <taxon>Culicidae</taxon>
        <taxon>Anophelinae</taxon>
        <taxon>Anopheles</taxon>
    </lineage>
</organism>
<evidence type="ECO:0000256" key="1">
    <source>
        <dbReference type="ARBA" id="ARBA00004123"/>
    </source>
</evidence>
<dbReference type="InterPro" id="IPR009072">
    <property type="entry name" value="Histone-fold"/>
</dbReference>
<proteinExistence type="predicted"/>
<reference evidence="5" key="1">
    <citation type="submission" date="2018-01" db="EMBL/GenBank/DDBJ databases">
        <title>An insight into the sialome of Amazonian anophelines.</title>
        <authorList>
            <person name="Ribeiro J.M."/>
            <person name="Scarpassa V."/>
            <person name="Calvo E."/>
        </authorList>
    </citation>
    <scope>NUCLEOTIDE SEQUENCE</scope>
    <source>
        <tissue evidence="5">Salivary glands</tissue>
    </source>
</reference>
<dbReference type="InterPro" id="IPR003958">
    <property type="entry name" value="CBFA_NFYB_domain"/>
</dbReference>
<dbReference type="SUPFAM" id="SSF47113">
    <property type="entry name" value="Histone-fold"/>
    <property type="match status" value="1"/>
</dbReference>
<dbReference type="CDD" id="cd22929">
    <property type="entry name" value="HFD_POLE4-like"/>
    <property type="match status" value="1"/>
</dbReference>
<name>A0A2M4AZ76_9DIPT</name>
<dbReference type="GO" id="GO:0046982">
    <property type="term" value="F:protein heterodimerization activity"/>
    <property type="evidence" value="ECO:0007669"/>
    <property type="project" value="InterPro"/>
</dbReference>
<dbReference type="AlphaFoldDB" id="A0A2M4AZ76"/>
<feature type="region of interest" description="Disordered" evidence="3">
    <location>
        <begin position="1"/>
        <end position="42"/>
    </location>
</feature>
<evidence type="ECO:0000256" key="3">
    <source>
        <dbReference type="SAM" id="MobiDB-lite"/>
    </source>
</evidence>
<feature type="compositionally biased region" description="Basic and acidic residues" evidence="3">
    <location>
        <begin position="18"/>
        <end position="42"/>
    </location>
</feature>
<sequence>MAGIQYSEDLFISQDGPDSEKIANNENNREHTELPSKNENKAEVLQCGISSKEPPTLSEENNFRDSHDCLSERSVTNETNNCEITDPSLSRESNVSCGNGQQNNPETDVPREDRLSQLPFARIKQLMKVDCEINIISAEAIFVVTKATELFVQTLAKDACSYTMDSKKKNMSKADIEKTISNTFSLKFLEGMMNL</sequence>
<evidence type="ECO:0000259" key="4">
    <source>
        <dbReference type="Pfam" id="PF00808"/>
    </source>
</evidence>
<dbReference type="EMBL" id="GGFK01012701">
    <property type="protein sequence ID" value="MBW46022.1"/>
    <property type="molecule type" value="Transcribed_RNA"/>
</dbReference>
<dbReference type="PANTHER" id="PTHR10252:SF79">
    <property type="entry name" value="DNA POLYMERASE EPSILON SUBUNIT 4"/>
    <property type="match status" value="1"/>
</dbReference>
<dbReference type="GO" id="GO:0008622">
    <property type="term" value="C:epsilon DNA polymerase complex"/>
    <property type="evidence" value="ECO:0007669"/>
    <property type="project" value="TreeGrafter"/>
</dbReference>
<feature type="compositionally biased region" description="Polar residues" evidence="3">
    <location>
        <begin position="80"/>
        <end position="106"/>
    </location>
</feature>
<accession>A0A2M4AZ76</accession>